<proteinExistence type="predicted"/>
<evidence type="ECO:0000313" key="2">
    <source>
        <dbReference type="EMBL" id="SEM28437.1"/>
    </source>
</evidence>
<dbReference type="STRING" id="1036779.SAMN04515666_109162"/>
<gene>
    <name evidence="2" type="ORF">SAMN04515666_109162</name>
</gene>
<accession>A0A1H7X5F4</accession>
<keyword evidence="1" id="KW-0472">Membrane</keyword>
<keyword evidence="1" id="KW-0812">Transmembrane</keyword>
<name>A0A1H7X5F4_9HYPH</name>
<protein>
    <submittedName>
        <fullName evidence="2">Uncharacterized protein</fullName>
    </submittedName>
</protein>
<keyword evidence="1" id="KW-1133">Transmembrane helix</keyword>
<dbReference type="EMBL" id="FOAN01000009">
    <property type="protein sequence ID" value="SEM28437.1"/>
    <property type="molecule type" value="Genomic_DNA"/>
</dbReference>
<evidence type="ECO:0000256" key="1">
    <source>
        <dbReference type="SAM" id="Phobius"/>
    </source>
</evidence>
<sequence>MTPIRSMPASQGFQFKLAHLALGASFALLTMIVFGVL</sequence>
<dbReference type="AlphaFoldDB" id="A0A1H7X5F4"/>
<evidence type="ECO:0000313" key="3">
    <source>
        <dbReference type="Proteomes" id="UP000199664"/>
    </source>
</evidence>
<organism evidence="2 3">
    <name type="scientific">Bosea lupini</name>
    <dbReference type="NCBI Taxonomy" id="1036779"/>
    <lineage>
        <taxon>Bacteria</taxon>
        <taxon>Pseudomonadati</taxon>
        <taxon>Pseudomonadota</taxon>
        <taxon>Alphaproteobacteria</taxon>
        <taxon>Hyphomicrobiales</taxon>
        <taxon>Boseaceae</taxon>
        <taxon>Bosea</taxon>
    </lineage>
</organism>
<keyword evidence="3" id="KW-1185">Reference proteome</keyword>
<dbReference type="Proteomes" id="UP000199664">
    <property type="component" value="Unassembled WGS sequence"/>
</dbReference>
<reference evidence="3" key="1">
    <citation type="submission" date="2016-10" db="EMBL/GenBank/DDBJ databases">
        <authorList>
            <person name="Varghese N."/>
            <person name="Submissions S."/>
        </authorList>
    </citation>
    <scope>NUCLEOTIDE SEQUENCE [LARGE SCALE GENOMIC DNA]</scope>
    <source>
        <strain evidence="3">LMG 26383,CCUG 61248,R- 45681</strain>
    </source>
</reference>
<feature type="transmembrane region" description="Helical" evidence="1">
    <location>
        <begin position="17"/>
        <end position="36"/>
    </location>
</feature>